<accession>A0A0A2WVE7</accession>
<dbReference type="GO" id="GO:0005524">
    <property type="term" value="F:ATP binding"/>
    <property type="evidence" value="ECO:0007669"/>
    <property type="project" value="UniProtKB-KW"/>
</dbReference>
<dbReference type="CDD" id="cd18808">
    <property type="entry name" value="SF1_C_Upf1"/>
    <property type="match status" value="1"/>
</dbReference>
<feature type="region of interest" description="Disordered" evidence="5">
    <location>
        <begin position="660"/>
        <end position="679"/>
    </location>
</feature>
<dbReference type="InterPro" id="IPR041679">
    <property type="entry name" value="DNA2/NAM7-like_C"/>
</dbReference>
<keyword evidence="8" id="KW-1185">Reference proteome</keyword>
<sequence>MHGSKPLIRVYLVVERDLLEDRLNALVAHVALGEETLGEGEIAFEEEGEKLRVLVGEGDKKTDKGFVLQEIRDKPWSGDPKVDDREEGELVARFFQRLVKAIQEEGETWELMGVLGNEEAQQEGFYPLHLYVWSSREVKDLVAAVLRSGDKAGPLLEALWHLLGCRESLEQLIYSSLQEEVQTRYAVGSTSQGLIAVTRLLWPRGKGNKPAPFLWKANWKANGLDFRWLFRPWHFDFVAKEEVNGQSYYPEIRSRHYDALPPVYWRAFWKVPLPENDSVKGLMNGVRQAAPHLPLYLATRVVALRWLEEPIPKNKQIRKPLLSLAALPDFRLQDRGVVGAALDFLRFEHHVRFSNWLADKTLSPKLRVLNGMALLLERIHFEEILEEGSRFPKTRITAQIHLPQGMTLRDLEARFTLGEGDFVRLSPVDSPDRQKLTSPLYEGVTAILEKLDWEKGEVELQLVPNLYADRYVLSSVRPDNPWSLAVMDSSPSDYVARRVDARLSQVLGSSGHGPHRMDAFLGEAQEKGRLVNAFFEPAHPQIPRLSPEPEIEQRARALLDQMGDLLNDTQKRAILEGLSTRVHLLQGPPGTGKTQATAVALLLWLQLFRAPMIVAASTHTAVDTLLDRVHGLMSDVRSAFERARLGWVELRLVRLEAKEEGKKKDNQEGGQEVKQENPKKGLPVFFGTTNALLKNLDLASVPLLLVDEASMMPFPHFLALATLLDLKGDRWRVMLTGDHRQLPPIIQHQWEEEDRPGVQRYLPYLSAFEALLCIADEALLCIAEKLKDPYCVTLSRLDHTHRLPAEVRHLIQPLYHRDGVSLKGREGLGGKPQGKVSLWEAVWKGGEGVYLLVHEEDSSRKRNPLEAELIARVLEAAPDLLPEDVAVVTPFRAHRTLLRERLRGKVDLVDTVERLQGGERRVIFYSACASDPAGLMELQEFLLDVNRTNVAFSRAKEKLVVVVSENLLGYIPQEREAYEDAVLWKTLRELCREEVAREEVAWGGRRYGVRLLVPGKEEADA</sequence>
<dbReference type="InterPro" id="IPR050534">
    <property type="entry name" value="Coronavir_polyprotein_1ab"/>
</dbReference>
<dbReference type="CDD" id="cd17934">
    <property type="entry name" value="DEXXQc_Upf1-like"/>
    <property type="match status" value="1"/>
</dbReference>
<comment type="caution">
    <text evidence="7">The sequence shown here is derived from an EMBL/GenBank/DDBJ whole genome shotgun (WGS) entry which is preliminary data.</text>
</comment>
<evidence type="ECO:0000256" key="3">
    <source>
        <dbReference type="ARBA" id="ARBA00022806"/>
    </source>
</evidence>
<evidence type="ECO:0000313" key="7">
    <source>
        <dbReference type="EMBL" id="KGQ22270.1"/>
    </source>
</evidence>
<keyword evidence="1" id="KW-0547">Nucleotide-binding</keyword>
<dbReference type="PANTHER" id="PTHR43788:SF8">
    <property type="entry name" value="DNA-BINDING PROTEIN SMUBP-2"/>
    <property type="match status" value="1"/>
</dbReference>
<dbReference type="STRING" id="276.THFILI_02540"/>
<evidence type="ECO:0000256" key="4">
    <source>
        <dbReference type="ARBA" id="ARBA00022840"/>
    </source>
</evidence>
<evidence type="ECO:0000256" key="2">
    <source>
        <dbReference type="ARBA" id="ARBA00022801"/>
    </source>
</evidence>
<dbReference type="SUPFAM" id="SSF52540">
    <property type="entry name" value="P-loop containing nucleoside triphosphate hydrolases"/>
    <property type="match status" value="1"/>
</dbReference>
<feature type="domain" description="DNA2/NAM7 helicase-like C-terminal" evidence="6">
    <location>
        <begin position="858"/>
        <end position="964"/>
    </location>
</feature>
<dbReference type="PATRIC" id="fig|276.5.peg.919"/>
<evidence type="ECO:0000313" key="8">
    <source>
        <dbReference type="Proteomes" id="UP000030364"/>
    </source>
</evidence>
<keyword evidence="2" id="KW-0378">Hydrolase</keyword>
<evidence type="ECO:0000259" key="6">
    <source>
        <dbReference type="Pfam" id="PF13087"/>
    </source>
</evidence>
<gene>
    <name evidence="7" type="ORF">THFILI_02540</name>
</gene>
<reference evidence="7 8" key="1">
    <citation type="journal article" date="2015" name="Genome Announc.">
        <title>Draft Genome Sequence of the Thermophile Thermus filiformis ATCC 43280, Producer of Carotenoid-(Di)glucoside-Branched Fatty Acid (Di)esters and Source of Hyperthermostable Enzymes of Biotechnological Interest.</title>
        <authorList>
            <person name="Mandelli F."/>
            <person name="Oliveira Ramires B."/>
            <person name="Couger M.B."/>
            <person name="Paixao D.A."/>
            <person name="Camilo C.M."/>
            <person name="Polikarpov I."/>
            <person name="Prade R."/>
            <person name="Riano-Pachon D.M."/>
            <person name="Squina F.M."/>
        </authorList>
    </citation>
    <scope>NUCLEOTIDE SEQUENCE [LARGE SCALE GENOMIC DNA]</scope>
    <source>
        <strain evidence="7 8">ATCC 43280</strain>
    </source>
</reference>
<evidence type="ECO:0000256" key="5">
    <source>
        <dbReference type="SAM" id="MobiDB-lite"/>
    </source>
</evidence>
<dbReference type="InterPro" id="IPR027417">
    <property type="entry name" value="P-loop_NTPase"/>
</dbReference>
<dbReference type="GO" id="GO:0016787">
    <property type="term" value="F:hydrolase activity"/>
    <property type="evidence" value="ECO:0007669"/>
    <property type="project" value="UniProtKB-KW"/>
</dbReference>
<keyword evidence="3" id="KW-0347">Helicase</keyword>
<name>A0A0A2WVE7_THEFI</name>
<keyword evidence="4" id="KW-0067">ATP-binding</keyword>
<dbReference type="InterPro" id="IPR047187">
    <property type="entry name" value="SF1_C_Upf1"/>
</dbReference>
<dbReference type="Gene3D" id="3.40.50.300">
    <property type="entry name" value="P-loop containing nucleotide triphosphate hydrolases"/>
    <property type="match status" value="2"/>
</dbReference>
<evidence type="ECO:0000256" key="1">
    <source>
        <dbReference type="ARBA" id="ARBA00022741"/>
    </source>
</evidence>
<protein>
    <recommendedName>
        <fullName evidence="6">DNA2/NAM7 helicase-like C-terminal domain-containing protein</fullName>
    </recommendedName>
</protein>
<dbReference type="Pfam" id="PF13604">
    <property type="entry name" value="AAA_30"/>
    <property type="match status" value="1"/>
</dbReference>
<dbReference type="EMBL" id="JPSL02000036">
    <property type="protein sequence ID" value="KGQ22270.1"/>
    <property type="molecule type" value="Genomic_DNA"/>
</dbReference>
<dbReference type="Proteomes" id="UP000030364">
    <property type="component" value="Unassembled WGS sequence"/>
</dbReference>
<organism evidence="7 8">
    <name type="scientific">Thermus filiformis</name>
    <dbReference type="NCBI Taxonomy" id="276"/>
    <lineage>
        <taxon>Bacteria</taxon>
        <taxon>Thermotogati</taxon>
        <taxon>Deinococcota</taxon>
        <taxon>Deinococci</taxon>
        <taxon>Thermales</taxon>
        <taxon>Thermaceae</taxon>
        <taxon>Thermus</taxon>
    </lineage>
</organism>
<dbReference type="GO" id="GO:0043139">
    <property type="term" value="F:5'-3' DNA helicase activity"/>
    <property type="evidence" value="ECO:0007669"/>
    <property type="project" value="TreeGrafter"/>
</dbReference>
<dbReference type="AlphaFoldDB" id="A0A0A2WVE7"/>
<proteinExistence type="predicted"/>
<dbReference type="Pfam" id="PF13087">
    <property type="entry name" value="AAA_12"/>
    <property type="match status" value="1"/>
</dbReference>
<dbReference type="PANTHER" id="PTHR43788">
    <property type="entry name" value="DNA2/NAM7 HELICASE FAMILY MEMBER"/>
    <property type="match status" value="1"/>
</dbReference>